<dbReference type="CDD" id="cd12164">
    <property type="entry name" value="GDH_like_2"/>
    <property type="match status" value="1"/>
</dbReference>
<dbReference type="Gene3D" id="3.40.50.720">
    <property type="entry name" value="NAD(P)-binding Rossmann-like Domain"/>
    <property type="match status" value="2"/>
</dbReference>
<dbReference type="InterPro" id="IPR006140">
    <property type="entry name" value="D-isomer_DH_NAD-bd"/>
</dbReference>
<name>A0A2S5T403_9BURK</name>
<dbReference type="Pfam" id="PF02826">
    <property type="entry name" value="2-Hacid_dh_C"/>
    <property type="match status" value="1"/>
</dbReference>
<reference evidence="3 4" key="1">
    <citation type="submission" date="2018-02" db="EMBL/GenBank/DDBJ databases">
        <title>Reclassifiation of [Polyangium] brachysporum DSM 7029 as Guopingzhaonella breviflexa gen. nov., sp. nov., a member of the family Comamonadaceae.</title>
        <authorList>
            <person name="Tang B."/>
        </authorList>
    </citation>
    <scope>NUCLEOTIDE SEQUENCE [LARGE SCALE GENOMIC DNA]</scope>
    <source>
        <strain evidence="3 4">DSM 15344</strain>
    </source>
</reference>
<evidence type="ECO:0000313" key="4">
    <source>
        <dbReference type="Proteomes" id="UP000239406"/>
    </source>
</evidence>
<gene>
    <name evidence="3" type="ORF">C1702_10705</name>
</gene>
<dbReference type="PANTHER" id="PTHR43333:SF1">
    <property type="entry name" value="D-ISOMER SPECIFIC 2-HYDROXYACID DEHYDROGENASE NAD-BINDING DOMAIN-CONTAINING PROTEIN"/>
    <property type="match status" value="1"/>
</dbReference>
<comment type="caution">
    <text evidence="3">The sequence shown here is derived from an EMBL/GenBank/DDBJ whole genome shotgun (WGS) entry which is preliminary data.</text>
</comment>
<keyword evidence="3" id="KW-0670">Pyruvate</keyword>
<evidence type="ECO:0000256" key="1">
    <source>
        <dbReference type="ARBA" id="ARBA00023002"/>
    </source>
</evidence>
<keyword evidence="2" id="KW-0520">NAD</keyword>
<dbReference type="PANTHER" id="PTHR43333">
    <property type="entry name" value="2-HACID_DH_C DOMAIN-CONTAINING PROTEIN"/>
    <property type="match status" value="1"/>
</dbReference>
<dbReference type="Proteomes" id="UP000239406">
    <property type="component" value="Unassembled WGS sequence"/>
</dbReference>
<dbReference type="GO" id="GO:0016491">
    <property type="term" value="F:oxidoreductase activity"/>
    <property type="evidence" value="ECO:0007669"/>
    <property type="project" value="UniProtKB-KW"/>
</dbReference>
<dbReference type="InterPro" id="IPR036291">
    <property type="entry name" value="NAD(P)-bd_dom_sf"/>
</dbReference>
<dbReference type="EMBL" id="PSNY01000010">
    <property type="protein sequence ID" value="PPE69659.1"/>
    <property type="molecule type" value="Genomic_DNA"/>
</dbReference>
<proteinExistence type="predicted"/>
<dbReference type="SUPFAM" id="SSF51735">
    <property type="entry name" value="NAD(P)-binding Rossmann-fold domains"/>
    <property type="match status" value="1"/>
</dbReference>
<keyword evidence="4" id="KW-1185">Reference proteome</keyword>
<evidence type="ECO:0000256" key="2">
    <source>
        <dbReference type="ARBA" id="ARBA00023027"/>
    </source>
</evidence>
<accession>A0A2S5T403</accession>
<dbReference type="AlphaFoldDB" id="A0A2S5T403"/>
<sequence length="312" mass="33805">MSLLLAGRQETLAPYLDELQRLLPDERIVLWSPDLPEAEREHIDIAVIGNPPPGCLQGLPRLRLIQSLWAGVDRLLADASLPADVPLARMVDPAMNVAMAETALWAVLSLQRGWFDCLEQQRRGQWRVPPQPRADEVCVGVLGLGQMGRTVAARLAANGYRVLGWSRSGAQLPGITALHGDAGLQQLLGEAHIVVNLLPLTPATRGLFDAATFARMRAGASLVNLARGQHVVDEALLAALDAGHLHRAVLDVFHVEPLPPGHPYWQHPRVVVLPHAAAQTDPRSACQVVADNVRALRCGAPLAHLVDRARGY</sequence>
<dbReference type="RefSeq" id="WP_104357695.1">
    <property type="nucleotide sequence ID" value="NZ_CP064338.1"/>
</dbReference>
<evidence type="ECO:0000313" key="3">
    <source>
        <dbReference type="EMBL" id="PPE69659.1"/>
    </source>
</evidence>
<dbReference type="GO" id="GO:0051287">
    <property type="term" value="F:NAD binding"/>
    <property type="evidence" value="ECO:0007669"/>
    <property type="project" value="InterPro"/>
</dbReference>
<keyword evidence="1" id="KW-0560">Oxidoreductase</keyword>
<organism evidence="3 4">
    <name type="scientific">Caldimonas thermodepolymerans</name>
    <dbReference type="NCBI Taxonomy" id="215580"/>
    <lineage>
        <taxon>Bacteria</taxon>
        <taxon>Pseudomonadati</taxon>
        <taxon>Pseudomonadota</taxon>
        <taxon>Betaproteobacteria</taxon>
        <taxon>Burkholderiales</taxon>
        <taxon>Sphaerotilaceae</taxon>
        <taxon>Caldimonas</taxon>
    </lineage>
</organism>
<dbReference type="SUPFAM" id="SSF52283">
    <property type="entry name" value="Formate/glycerate dehydrogenase catalytic domain-like"/>
    <property type="match status" value="1"/>
</dbReference>
<protein>
    <submittedName>
        <fullName evidence="3">Glyoxylate/hydroxypyruvate reductase A</fullName>
    </submittedName>
</protein>